<name>A0A1C7NBS9_9FUNG</name>
<evidence type="ECO:0000256" key="1">
    <source>
        <dbReference type="SAM" id="SignalP"/>
    </source>
</evidence>
<proteinExistence type="predicted"/>
<reference evidence="2 3" key="1">
    <citation type="submission" date="2016-03" db="EMBL/GenBank/DDBJ databases">
        <title>Choanephora cucurbitarum.</title>
        <authorList>
            <person name="Min B."/>
            <person name="Park H."/>
            <person name="Park J.-H."/>
            <person name="Shin H.-D."/>
            <person name="Choi I.-G."/>
        </authorList>
    </citation>
    <scope>NUCLEOTIDE SEQUENCE [LARGE SCALE GENOMIC DNA]</scope>
    <source>
        <strain evidence="2 3">KUS-F28377</strain>
    </source>
</reference>
<keyword evidence="3" id="KW-1185">Reference proteome</keyword>
<accession>A0A1C7NBS9</accession>
<feature type="signal peptide" evidence="1">
    <location>
        <begin position="1"/>
        <end position="21"/>
    </location>
</feature>
<protein>
    <submittedName>
        <fullName evidence="2">Uncharacterized protein</fullName>
    </submittedName>
</protein>
<dbReference type="AlphaFoldDB" id="A0A1C7NBS9"/>
<gene>
    <name evidence="2" type="ORF">A0J61_05369</name>
</gene>
<feature type="chain" id="PRO_5008889607" evidence="1">
    <location>
        <begin position="22"/>
        <end position="142"/>
    </location>
</feature>
<dbReference type="InParanoid" id="A0A1C7NBS9"/>
<dbReference type="Proteomes" id="UP000093000">
    <property type="component" value="Unassembled WGS sequence"/>
</dbReference>
<sequence>MQYSPFTLLFFSAFLIFAVNSAYIGKRDENIELVEIGPGVLLKIETEIEEHTIFSSIDMVITELSTQIETVIETNIVTASENNIIYKTLFDIVTQVTTIEPITSFVTVVEYNYEYATEVSTYTETVPATSQLNFPSSSTIDQ</sequence>
<keyword evidence="1" id="KW-0732">Signal</keyword>
<organism evidence="2 3">
    <name type="scientific">Choanephora cucurbitarum</name>
    <dbReference type="NCBI Taxonomy" id="101091"/>
    <lineage>
        <taxon>Eukaryota</taxon>
        <taxon>Fungi</taxon>
        <taxon>Fungi incertae sedis</taxon>
        <taxon>Mucoromycota</taxon>
        <taxon>Mucoromycotina</taxon>
        <taxon>Mucoromycetes</taxon>
        <taxon>Mucorales</taxon>
        <taxon>Mucorineae</taxon>
        <taxon>Choanephoraceae</taxon>
        <taxon>Choanephoroideae</taxon>
        <taxon>Choanephora</taxon>
    </lineage>
</organism>
<evidence type="ECO:0000313" key="3">
    <source>
        <dbReference type="Proteomes" id="UP000093000"/>
    </source>
</evidence>
<evidence type="ECO:0000313" key="2">
    <source>
        <dbReference type="EMBL" id="OBZ86572.1"/>
    </source>
</evidence>
<comment type="caution">
    <text evidence="2">The sequence shown here is derived from an EMBL/GenBank/DDBJ whole genome shotgun (WGS) entry which is preliminary data.</text>
</comment>
<dbReference type="EMBL" id="LUGH01000288">
    <property type="protein sequence ID" value="OBZ86572.1"/>
    <property type="molecule type" value="Genomic_DNA"/>
</dbReference>
<dbReference type="OrthoDB" id="10464778at2759"/>